<reference evidence="2" key="2">
    <citation type="journal article" date="2020" name="Nat. Commun.">
        <title>Large-scale genome sequencing of mycorrhizal fungi provides insights into the early evolution of symbiotic traits.</title>
        <authorList>
            <person name="Miyauchi S."/>
            <person name="Kiss E."/>
            <person name="Kuo A."/>
            <person name="Drula E."/>
            <person name="Kohler A."/>
            <person name="Sanchez-Garcia M."/>
            <person name="Morin E."/>
            <person name="Andreopoulos B."/>
            <person name="Barry K.W."/>
            <person name="Bonito G."/>
            <person name="Buee M."/>
            <person name="Carver A."/>
            <person name="Chen C."/>
            <person name="Cichocki N."/>
            <person name="Clum A."/>
            <person name="Culley D."/>
            <person name="Crous P.W."/>
            <person name="Fauchery L."/>
            <person name="Girlanda M."/>
            <person name="Hayes R.D."/>
            <person name="Keri Z."/>
            <person name="LaButti K."/>
            <person name="Lipzen A."/>
            <person name="Lombard V."/>
            <person name="Magnuson J."/>
            <person name="Maillard F."/>
            <person name="Murat C."/>
            <person name="Nolan M."/>
            <person name="Ohm R.A."/>
            <person name="Pangilinan J."/>
            <person name="Pereira M.F."/>
            <person name="Perotto S."/>
            <person name="Peter M."/>
            <person name="Pfister S."/>
            <person name="Riley R."/>
            <person name="Sitrit Y."/>
            <person name="Stielow J.B."/>
            <person name="Szollosi G."/>
            <person name="Zifcakova L."/>
            <person name="Stursova M."/>
            <person name="Spatafora J.W."/>
            <person name="Tedersoo L."/>
            <person name="Vaario L.M."/>
            <person name="Yamada A."/>
            <person name="Yan M."/>
            <person name="Wang P."/>
            <person name="Xu J."/>
            <person name="Bruns T."/>
            <person name="Baldrian P."/>
            <person name="Vilgalys R."/>
            <person name="Dunand C."/>
            <person name="Henrissat B."/>
            <person name="Grigoriev I.V."/>
            <person name="Hibbett D."/>
            <person name="Nagy L.G."/>
            <person name="Martin F.M."/>
        </authorList>
    </citation>
    <scope>NUCLEOTIDE SEQUENCE</scope>
    <source>
        <strain evidence="2">BED1</strain>
    </source>
</reference>
<accession>A0AAD4GEN0</accession>
<evidence type="ECO:0000313" key="2">
    <source>
        <dbReference type="EMBL" id="KAF8440511.1"/>
    </source>
</evidence>
<dbReference type="Pfam" id="PF13538">
    <property type="entry name" value="UvrD_C_2"/>
    <property type="match status" value="1"/>
</dbReference>
<dbReference type="Gene3D" id="3.40.50.300">
    <property type="entry name" value="P-loop containing nucleotide triphosphate hydrolases"/>
    <property type="match status" value="1"/>
</dbReference>
<evidence type="ECO:0000259" key="1">
    <source>
        <dbReference type="Pfam" id="PF13538"/>
    </source>
</evidence>
<dbReference type="EMBL" id="WHUW01000012">
    <property type="protein sequence ID" value="KAF8440511.1"/>
    <property type="molecule type" value="Genomic_DNA"/>
</dbReference>
<keyword evidence="3" id="KW-1185">Reference proteome</keyword>
<protein>
    <recommendedName>
        <fullName evidence="1">UvrD-like helicase C-terminal domain-containing protein</fullName>
    </recommendedName>
</protein>
<sequence length="88" mass="10152">MRLPQSNSFRLKSVRRRQLPITPAYAITDYKSQGQTFPAVIVDIATPPTGGLNLFNLYVSLSRARSRDDDRLRALDETTKKWWDKVQN</sequence>
<dbReference type="AlphaFoldDB" id="A0AAD4GEN0"/>
<feature type="domain" description="UvrD-like helicase C-terminal" evidence="1">
    <location>
        <begin position="23"/>
        <end position="66"/>
    </location>
</feature>
<gene>
    <name evidence="2" type="ORF">L210DRAFT_3480021</name>
</gene>
<dbReference type="InterPro" id="IPR027785">
    <property type="entry name" value="UvrD-like_helicase_C"/>
</dbReference>
<comment type="caution">
    <text evidence="2">The sequence shown here is derived from an EMBL/GenBank/DDBJ whole genome shotgun (WGS) entry which is preliminary data.</text>
</comment>
<reference evidence="2" key="1">
    <citation type="submission" date="2019-10" db="EMBL/GenBank/DDBJ databases">
        <authorList>
            <consortium name="DOE Joint Genome Institute"/>
            <person name="Kuo A."/>
            <person name="Miyauchi S."/>
            <person name="Kiss E."/>
            <person name="Drula E."/>
            <person name="Kohler A."/>
            <person name="Sanchez-Garcia M."/>
            <person name="Andreopoulos B."/>
            <person name="Barry K.W."/>
            <person name="Bonito G."/>
            <person name="Buee M."/>
            <person name="Carver A."/>
            <person name="Chen C."/>
            <person name="Cichocki N."/>
            <person name="Clum A."/>
            <person name="Culley D."/>
            <person name="Crous P.W."/>
            <person name="Fauchery L."/>
            <person name="Girlanda M."/>
            <person name="Hayes R."/>
            <person name="Keri Z."/>
            <person name="LaButti K."/>
            <person name="Lipzen A."/>
            <person name="Lombard V."/>
            <person name="Magnuson J."/>
            <person name="Maillard F."/>
            <person name="Morin E."/>
            <person name="Murat C."/>
            <person name="Nolan M."/>
            <person name="Ohm R."/>
            <person name="Pangilinan J."/>
            <person name="Pereira M."/>
            <person name="Perotto S."/>
            <person name="Peter M."/>
            <person name="Riley R."/>
            <person name="Sitrit Y."/>
            <person name="Stielow B."/>
            <person name="Szollosi G."/>
            <person name="Zifcakova L."/>
            <person name="Stursova M."/>
            <person name="Spatafora J.W."/>
            <person name="Tedersoo L."/>
            <person name="Vaario L.-M."/>
            <person name="Yamada A."/>
            <person name="Yan M."/>
            <person name="Wang P."/>
            <person name="Xu J."/>
            <person name="Bruns T."/>
            <person name="Baldrian P."/>
            <person name="Vilgalys R."/>
            <person name="Henrissat B."/>
            <person name="Grigoriev I.V."/>
            <person name="Hibbett D."/>
            <person name="Nagy L.G."/>
            <person name="Martin F.M."/>
        </authorList>
    </citation>
    <scope>NUCLEOTIDE SEQUENCE</scope>
    <source>
        <strain evidence="2">BED1</strain>
    </source>
</reference>
<name>A0AAD4GEN0_BOLED</name>
<organism evidence="2 3">
    <name type="scientific">Boletus edulis BED1</name>
    <dbReference type="NCBI Taxonomy" id="1328754"/>
    <lineage>
        <taxon>Eukaryota</taxon>
        <taxon>Fungi</taxon>
        <taxon>Dikarya</taxon>
        <taxon>Basidiomycota</taxon>
        <taxon>Agaricomycotina</taxon>
        <taxon>Agaricomycetes</taxon>
        <taxon>Agaricomycetidae</taxon>
        <taxon>Boletales</taxon>
        <taxon>Boletineae</taxon>
        <taxon>Boletaceae</taxon>
        <taxon>Boletoideae</taxon>
        <taxon>Boletus</taxon>
    </lineage>
</organism>
<dbReference type="Proteomes" id="UP001194468">
    <property type="component" value="Unassembled WGS sequence"/>
</dbReference>
<dbReference type="SUPFAM" id="SSF52540">
    <property type="entry name" value="P-loop containing nucleoside triphosphate hydrolases"/>
    <property type="match status" value="1"/>
</dbReference>
<proteinExistence type="predicted"/>
<dbReference type="InterPro" id="IPR027417">
    <property type="entry name" value="P-loop_NTPase"/>
</dbReference>
<dbReference type="CDD" id="cd18809">
    <property type="entry name" value="SF1_C_RecD"/>
    <property type="match status" value="1"/>
</dbReference>
<evidence type="ECO:0000313" key="3">
    <source>
        <dbReference type="Proteomes" id="UP001194468"/>
    </source>
</evidence>